<keyword evidence="16" id="KW-1185">Reference proteome</keyword>
<evidence type="ECO:0000256" key="13">
    <source>
        <dbReference type="SAM" id="Phobius"/>
    </source>
</evidence>
<dbReference type="InterPro" id="IPR008266">
    <property type="entry name" value="Tyr_kinase_AS"/>
</dbReference>
<dbReference type="EnsemblMetazoa" id="XM_019993720.1">
    <property type="protein sequence ID" value="XP_019849279.1"/>
    <property type="gene ID" value="LOC109580486"/>
</dbReference>
<evidence type="ECO:0000256" key="1">
    <source>
        <dbReference type="ARBA" id="ARBA00004167"/>
    </source>
</evidence>
<dbReference type="SUPFAM" id="SSF56112">
    <property type="entry name" value="Protein kinase-like (PK-like)"/>
    <property type="match status" value="1"/>
</dbReference>
<dbReference type="AlphaFoldDB" id="A0A1X7VE39"/>
<dbReference type="GO" id="GO:0005886">
    <property type="term" value="C:plasma membrane"/>
    <property type="evidence" value="ECO:0007669"/>
    <property type="project" value="TreeGrafter"/>
</dbReference>
<evidence type="ECO:0000313" key="15">
    <source>
        <dbReference type="EnsemblMetazoa" id="Aqu2.1.38575_001"/>
    </source>
</evidence>
<protein>
    <recommendedName>
        <fullName evidence="14">Protein kinase domain-containing protein</fullName>
    </recommendedName>
</protein>
<keyword evidence="3 9" id="KW-0547">Nucleotide-binding</keyword>
<dbReference type="PROSITE" id="PS50011">
    <property type="entry name" value="PROTEIN_KINASE_DOM"/>
    <property type="match status" value="1"/>
</dbReference>
<gene>
    <name evidence="15" type="primary">109580486</name>
</gene>
<feature type="domain" description="Protein kinase" evidence="14">
    <location>
        <begin position="296"/>
        <end position="557"/>
    </location>
</feature>
<reference evidence="16" key="1">
    <citation type="journal article" date="2010" name="Nature">
        <title>The Amphimedon queenslandica genome and the evolution of animal complexity.</title>
        <authorList>
            <person name="Srivastava M."/>
            <person name="Simakov O."/>
            <person name="Chapman J."/>
            <person name="Fahey B."/>
            <person name="Gauthier M.E."/>
            <person name="Mitros T."/>
            <person name="Richards G.S."/>
            <person name="Conaco C."/>
            <person name="Dacre M."/>
            <person name="Hellsten U."/>
            <person name="Larroux C."/>
            <person name="Putnam N.H."/>
            <person name="Stanke M."/>
            <person name="Adamska M."/>
            <person name="Darling A."/>
            <person name="Degnan S.M."/>
            <person name="Oakley T.H."/>
            <person name="Plachetzki D.C."/>
            <person name="Zhai Y."/>
            <person name="Adamski M."/>
            <person name="Calcino A."/>
            <person name="Cummins S.F."/>
            <person name="Goodstein D.M."/>
            <person name="Harris C."/>
            <person name="Jackson D.J."/>
            <person name="Leys S.P."/>
            <person name="Shu S."/>
            <person name="Woodcroft B.J."/>
            <person name="Vervoort M."/>
            <person name="Kosik K.S."/>
            <person name="Manning G."/>
            <person name="Degnan B.M."/>
            <person name="Rokhsar D.S."/>
        </authorList>
    </citation>
    <scope>NUCLEOTIDE SEQUENCE [LARGE SCALE GENOMIC DNA]</scope>
</reference>
<feature type="binding site" evidence="10">
    <location>
        <position position="445"/>
    </location>
    <ligand>
        <name>Mg(2+)</name>
        <dbReference type="ChEBI" id="CHEBI:18420"/>
    </ligand>
</feature>
<reference evidence="15" key="2">
    <citation type="submission" date="2017-05" db="UniProtKB">
        <authorList>
            <consortium name="EnsemblMetazoa"/>
        </authorList>
    </citation>
    <scope>IDENTIFICATION</scope>
</reference>
<dbReference type="Pfam" id="PF07714">
    <property type="entry name" value="PK_Tyr_Ser-Thr"/>
    <property type="match status" value="1"/>
</dbReference>
<dbReference type="Proteomes" id="UP000007879">
    <property type="component" value="Unassembled WGS sequence"/>
</dbReference>
<evidence type="ECO:0000313" key="16">
    <source>
        <dbReference type="Proteomes" id="UP000007879"/>
    </source>
</evidence>
<dbReference type="GO" id="GO:0007169">
    <property type="term" value="P:cell surface receptor protein tyrosine kinase signaling pathway"/>
    <property type="evidence" value="ECO:0007669"/>
    <property type="project" value="TreeGrafter"/>
</dbReference>
<dbReference type="InterPro" id="IPR020635">
    <property type="entry name" value="Tyr_kinase_cat_dom"/>
</dbReference>
<evidence type="ECO:0000256" key="9">
    <source>
        <dbReference type="PIRSR" id="PIRSR000615-2"/>
    </source>
</evidence>
<dbReference type="FunFam" id="1.10.510.10:FF:000554">
    <property type="entry name" value="Predicted protein"/>
    <property type="match status" value="1"/>
</dbReference>
<sequence length="637" mass="72241">MSSSLFSPSPSPSQNSTEDYPSSSYRLNPIPAIVALLVCLVLIIVAFVVLFILLKKKRERVVHLRGPDIENENYHHLTMTRDNVFTRFSQKIVNRFSIYSSQGDTLSRQSGGRFTLSRHSFTRKSKNQNGSSPSSSSPPVTQVKQNESIPLPTLVINSKGDNGRYYVNVTPNVTPTSTTSSERGSTASAIVHEVDNSELYKEQKELENKKSPIIDRPYSQLQIAVYSDFFEEGSIVPTEQERKTSMCEHIAKSRHTYNKLQFFEQTENFWLPSSTTSGLYTQLSIRKYREISKEQMRINSQIGSGNFAKVFQGEWLAHERAVTVAIKMLKPGSKTFDKVKFLQEAAIMGQFCHPNIVRLHGVVTLGEPTMIVLEFLSRGDLLSYLSKLHPSPDPREQDPLQRLFVKFAREIASGMEHLSRKRFIHRDLAARNILLSEDLTCKIADFGMARNLLDEDYYNSKGGKIPVKWTAPEALLYKKYSTDSDVWSYGILLYEIWSLGKKPFPDIPMEEMICQAAVGLCHPPCTGLPRAIYLLMVDCWNPEHSKRPNFSKIQYYLNQSESLLLQWSEADLSVSPLVHALGSSLDEAQGLYRDLQLLYQEGEEGLGVFTKARSINVKHGRNRTISHLKVTRKHSSL</sequence>
<dbReference type="InterPro" id="IPR000719">
    <property type="entry name" value="Prot_kinase_dom"/>
</dbReference>
<evidence type="ECO:0000256" key="2">
    <source>
        <dbReference type="ARBA" id="ARBA00022679"/>
    </source>
</evidence>
<keyword evidence="6" id="KW-0829">Tyrosine-protein kinase</keyword>
<feature type="active site" description="Proton acceptor" evidence="8">
    <location>
        <position position="427"/>
    </location>
</feature>
<dbReference type="GO" id="GO:0005524">
    <property type="term" value="F:ATP binding"/>
    <property type="evidence" value="ECO:0007669"/>
    <property type="project" value="UniProtKB-UniRule"/>
</dbReference>
<dbReference type="CDD" id="cd00192">
    <property type="entry name" value="PTKc"/>
    <property type="match status" value="1"/>
</dbReference>
<comment type="catalytic activity">
    <reaction evidence="7">
        <text>L-tyrosyl-[protein] + ATP = O-phospho-L-tyrosyl-[protein] + ADP + H(+)</text>
        <dbReference type="Rhea" id="RHEA:10596"/>
        <dbReference type="Rhea" id="RHEA-COMP:10136"/>
        <dbReference type="Rhea" id="RHEA-COMP:20101"/>
        <dbReference type="ChEBI" id="CHEBI:15378"/>
        <dbReference type="ChEBI" id="CHEBI:30616"/>
        <dbReference type="ChEBI" id="CHEBI:46858"/>
        <dbReference type="ChEBI" id="CHEBI:61978"/>
        <dbReference type="ChEBI" id="CHEBI:456216"/>
        <dbReference type="EC" id="2.7.10.1"/>
    </reaction>
</comment>
<evidence type="ECO:0000256" key="10">
    <source>
        <dbReference type="PIRSR" id="PIRSR000615-3"/>
    </source>
</evidence>
<evidence type="ECO:0000256" key="11">
    <source>
        <dbReference type="PROSITE-ProRule" id="PRU10141"/>
    </source>
</evidence>
<evidence type="ECO:0000256" key="3">
    <source>
        <dbReference type="ARBA" id="ARBA00022741"/>
    </source>
</evidence>
<keyword evidence="13" id="KW-0812">Transmembrane</keyword>
<dbReference type="SMART" id="SM00219">
    <property type="entry name" value="TyrKc"/>
    <property type="match status" value="1"/>
</dbReference>
<accession>A0A1X7VE39</accession>
<dbReference type="EnsemblMetazoa" id="Aqu2.1.38575_001">
    <property type="protein sequence ID" value="Aqu2.1.38575_001"/>
    <property type="gene ID" value="Aqu2.1.38575"/>
</dbReference>
<comment type="subcellular location">
    <subcellularLocation>
        <location evidence="1">Membrane</location>
        <topology evidence="1">Single-pass membrane protein</topology>
    </subcellularLocation>
</comment>
<dbReference type="eggNOG" id="KOG0196">
    <property type="taxonomic scope" value="Eukaryota"/>
</dbReference>
<dbReference type="GO" id="GO:0046872">
    <property type="term" value="F:metal ion binding"/>
    <property type="evidence" value="ECO:0007669"/>
    <property type="project" value="UniProtKB-KW"/>
</dbReference>
<keyword evidence="13" id="KW-1133">Transmembrane helix</keyword>
<dbReference type="Gene3D" id="1.10.510.10">
    <property type="entry name" value="Transferase(Phosphotransferase) domain 1"/>
    <property type="match status" value="1"/>
</dbReference>
<keyword evidence="10" id="KW-0479">Metal-binding</keyword>
<keyword evidence="10" id="KW-0460">Magnesium</keyword>
<dbReference type="KEGG" id="aqu:109580486"/>
<keyword evidence="5 9" id="KW-0067">ATP-binding</keyword>
<dbReference type="OrthoDB" id="346907at2759"/>
<dbReference type="GO" id="GO:0043235">
    <property type="term" value="C:receptor complex"/>
    <property type="evidence" value="ECO:0007669"/>
    <property type="project" value="TreeGrafter"/>
</dbReference>
<dbReference type="GO" id="GO:0004714">
    <property type="term" value="F:transmembrane receptor protein tyrosine kinase activity"/>
    <property type="evidence" value="ECO:0007669"/>
    <property type="project" value="UniProtKB-EC"/>
</dbReference>
<dbReference type="PANTHER" id="PTHR24416:SF631">
    <property type="entry name" value="SERINE_THREONINE_TYROSINE KINASE 1"/>
    <property type="match status" value="1"/>
</dbReference>
<dbReference type="InterPro" id="IPR011009">
    <property type="entry name" value="Kinase-like_dom_sf"/>
</dbReference>
<dbReference type="PROSITE" id="PS00109">
    <property type="entry name" value="PROTEIN_KINASE_TYR"/>
    <property type="match status" value="1"/>
</dbReference>
<evidence type="ECO:0000256" key="8">
    <source>
        <dbReference type="PIRSR" id="PIRSR000615-1"/>
    </source>
</evidence>
<dbReference type="InterPro" id="IPR001245">
    <property type="entry name" value="Ser-Thr/Tyr_kinase_cat_dom"/>
</dbReference>
<keyword evidence="2" id="KW-0808">Transferase</keyword>
<dbReference type="PROSITE" id="PS00107">
    <property type="entry name" value="PROTEIN_KINASE_ATP"/>
    <property type="match status" value="1"/>
</dbReference>
<dbReference type="STRING" id="400682.A0A1X7VE39"/>
<dbReference type="InterPro" id="IPR017441">
    <property type="entry name" value="Protein_kinase_ATP_BS"/>
</dbReference>
<proteinExistence type="predicted"/>
<feature type="transmembrane region" description="Helical" evidence="13">
    <location>
        <begin position="30"/>
        <end position="54"/>
    </location>
</feature>
<evidence type="ECO:0000256" key="4">
    <source>
        <dbReference type="ARBA" id="ARBA00022777"/>
    </source>
</evidence>
<feature type="binding site" evidence="9">
    <location>
        <position position="431"/>
    </location>
    <ligand>
        <name>ATP</name>
        <dbReference type="ChEBI" id="CHEBI:30616"/>
    </ligand>
</feature>
<feature type="region of interest" description="Disordered" evidence="12">
    <location>
        <begin position="121"/>
        <end position="155"/>
    </location>
</feature>
<name>A0A1X7VE39_AMPQE</name>
<keyword evidence="13" id="KW-0472">Membrane</keyword>
<dbReference type="InParanoid" id="A0A1X7VE39"/>
<dbReference type="PANTHER" id="PTHR24416">
    <property type="entry name" value="TYROSINE-PROTEIN KINASE RECEPTOR"/>
    <property type="match status" value="1"/>
</dbReference>
<evidence type="ECO:0000256" key="12">
    <source>
        <dbReference type="SAM" id="MobiDB-lite"/>
    </source>
</evidence>
<dbReference type="PRINTS" id="PR00109">
    <property type="entry name" value="TYRKINASE"/>
</dbReference>
<feature type="binding site" evidence="11">
    <location>
        <position position="327"/>
    </location>
    <ligand>
        <name>ATP</name>
        <dbReference type="ChEBI" id="CHEBI:30616"/>
    </ligand>
</feature>
<evidence type="ECO:0000256" key="5">
    <source>
        <dbReference type="ARBA" id="ARBA00022840"/>
    </source>
</evidence>
<feature type="compositionally biased region" description="Low complexity" evidence="12">
    <location>
        <begin position="1"/>
        <end position="16"/>
    </location>
</feature>
<organism evidence="15">
    <name type="scientific">Amphimedon queenslandica</name>
    <name type="common">Sponge</name>
    <dbReference type="NCBI Taxonomy" id="400682"/>
    <lineage>
        <taxon>Eukaryota</taxon>
        <taxon>Metazoa</taxon>
        <taxon>Porifera</taxon>
        <taxon>Demospongiae</taxon>
        <taxon>Heteroscleromorpha</taxon>
        <taxon>Haplosclerida</taxon>
        <taxon>Niphatidae</taxon>
        <taxon>Amphimedon</taxon>
    </lineage>
</organism>
<keyword evidence="4" id="KW-0418">Kinase</keyword>
<dbReference type="InterPro" id="IPR050122">
    <property type="entry name" value="RTK"/>
</dbReference>
<evidence type="ECO:0000256" key="6">
    <source>
        <dbReference type="ARBA" id="ARBA00023137"/>
    </source>
</evidence>
<dbReference type="Gene3D" id="3.30.200.20">
    <property type="entry name" value="Phosphorylase Kinase, domain 1"/>
    <property type="match status" value="1"/>
</dbReference>
<evidence type="ECO:0000259" key="14">
    <source>
        <dbReference type="PROSITE" id="PS50011"/>
    </source>
</evidence>
<evidence type="ECO:0000256" key="7">
    <source>
        <dbReference type="ARBA" id="ARBA00051243"/>
    </source>
</evidence>
<feature type="binding site" evidence="10">
    <location>
        <position position="432"/>
    </location>
    <ligand>
        <name>Mg(2+)</name>
        <dbReference type="ChEBI" id="CHEBI:18420"/>
    </ligand>
</feature>
<feature type="region of interest" description="Disordered" evidence="12">
    <location>
        <begin position="1"/>
        <end position="21"/>
    </location>
</feature>